<evidence type="ECO:0000313" key="5">
    <source>
        <dbReference type="Proteomes" id="UP000225706"/>
    </source>
</evidence>
<dbReference type="InterPro" id="IPR000477">
    <property type="entry name" value="RT_dom"/>
</dbReference>
<dbReference type="Gene3D" id="3.30.420.10">
    <property type="entry name" value="Ribonuclease H-like superfamily/Ribonuclease H"/>
    <property type="match status" value="1"/>
</dbReference>
<dbReference type="Gene3D" id="3.30.70.270">
    <property type="match status" value="2"/>
</dbReference>
<dbReference type="Pfam" id="PF17919">
    <property type="entry name" value="RT_RNaseH_2"/>
    <property type="match status" value="1"/>
</dbReference>
<dbReference type="GO" id="GO:0003676">
    <property type="term" value="F:nucleic acid binding"/>
    <property type="evidence" value="ECO:0007669"/>
    <property type="project" value="InterPro"/>
</dbReference>
<dbReference type="CDD" id="cd01647">
    <property type="entry name" value="RT_LTR"/>
    <property type="match status" value="1"/>
</dbReference>
<evidence type="ECO:0000313" key="4">
    <source>
        <dbReference type="EMBL" id="PFX18664.1"/>
    </source>
</evidence>
<dbReference type="PANTHER" id="PTHR37984">
    <property type="entry name" value="PROTEIN CBG26694"/>
    <property type="match status" value="1"/>
</dbReference>
<gene>
    <name evidence="4" type="primary">pol</name>
    <name evidence="4" type="ORF">AWC38_SpisGene16973</name>
</gene>
<protein>
    <submittedName>
        <fullName evidence="4">Retrovirus-related Pol polyprotein from transposon 17.6</fullName>
    </submittedName>
</protein>
<dbReference type="Proteomes" id="UP000225706">
    <property type="component" value="Unassembled WGS sequence"/>
</dbReference>
<name>A0A2B4RJU0_STYPI</name>
<dbReference type="Gene3D" id="3.10.10.10">
    <property type="entry name" value="HIV Type 1 Reverse Transcriptase, subunit A, domain 1"/>
    <property type="match status" value="1"/>
</dbReference>
<accession>A0A2B4RJU0</accession>
<dbReference type="SUPFAM" id="SSF53098">
    <property type="entry name" value="Ribonuclease H-like"/>
    <property type="match status" value="1"/>
</dbReference>
<comment type="caution">
    <text evidence="4">The sequence shown here is derived from an EMBL/GenBank/DDBJ whole genome shotgun (WGS) entry which is preliminary data.</text>
</comment>
<feature type="region of interest" description="Disordered" evidence="1">
    <location>
        <begin position="867"/>
        <end position="886"/>
    </location>
</feature>
<dbReference type="PROSITE" id="PS50994">
    <property type="entry name" value="INTEGRASE"/>
    <property type="match status" value="1"/>
</dbReference>
<feature type="domain" description="Integrase catalytic" evidence="3">
    <location>
        <begin position="674"/>
        <end position="844"/>
    </location>
</feature>
<dbReference type="InterPro" id="IPR043502">
    <property type="entry name" value="DNA/RNA_pol_sf"/>
</dbReference>
<dbReference type="InterPro" id="IPR001584">
    <property type="entry name" value="Integrase_cat-core"/>
</dbReference>
<feature type="compositionally biased region" description="Polar residues" evidence="1">
    <location>
        <begin position="971"/>
        <end position="984"/>
    </location>
</feature>
<dbReference type="Gene3D" id="1.10.340.70">
    <property type="match status" value="1"/>
</dbReference>
<dbReference type="InterPro" id="IPR036397">
    <property type="entry name" value="RNaseH_sf"/>
</dbReference>
<dbReference type="OrthoDB" id="5974500at2759"/>
<dbReference type="FunFam" id="3.10.10.10:FF:000003">
    <property type="entry name" value="Retrovirus-related Pol polyprotein from transposon 297-like Protein"/>
    <property type="match status" value="1"/>
</dbReference>
<evidence type="ECO:0000259" key="2">
    <source>
        <dbReference type="PROSITE" id="PS50878"/>
    </source>
</evidence>
<dbReference type="InterPro" id="IPR012337">
    <property type="entry name" value="RNaseH-like_sf"/>
</dbReference>
<sequence length="998" mass="114153">MSSERVTNLTVTLSQLVEDHDFVFINAKDTQIPQQGPEGEEAKVIYHEPRISTQRLVKSWNRTKNHRWKSWIVANVTRALSEIKLHLELDKTIKPVKQPVRRIPVAMKPKLKQELTRLEELGVIKAVDTPTDWVSSLVLVKKPNGKLRVCIDPQPLNKALKRSHYPLPVIDDLLPDLSKAKVFSVCDVKNGFWHVELDEDSSYLTTFGTPFGRYRWLKMPFGISPAPEYFQHRLDQAIEGLPGVRTVADDILISGEGDTVQEAVKDHDKKLLTLLERCREKEVKLNKEKFKLRMTEIPYVGHVLTRDGLKPDPSKIDAIKDMSRPTDVKGVQRLVGLANYLTRFLKKLADICEPLRQLTRKDAEWHWSDVHESAFKKIKEAASQAPVLRYFDPAKATVLQCDASDTGLGATLLQNGQPVAYASRSLTDTERNYAQIEKELLAIVFGAEKFNQYTYGRKVIVESDHKPLEVIYRKPLVAAPKRLQRMLLRLQKYNLEIGFKPGQHMYLADTLSRAPLPNTTSRDEVLTIDKEVEEIHMVEFLPLRKASLDDIRKESLRDSTLQALEKVIREGWPETKIDLPCDVTPYFNVRDELSAQDGIIFKGDRCVVPKSLRPEVLSRIHRSHIGVEGCLRRARESVFWPGMNTAVKNFVRQCETCRTFEISQQKETLHPHEVPDRPWSKVGVDLFETNNRHYLVTVDYYSNYWEVDRLESSTTSKADIYKLKQHFARHGIPNTVFSDNGPQFDSDEFRRFARDWEFNHLTSSPGHSQSNGMAESAVKTVKRLIKKANKDGTDPWLAILDHRNTPSEGMKSSPAQRLMSRRTRTLLPTSEKLLKPKLSESVQEEKWKTRTKQAFYYNRNARDLPPLKTGDSVRIQPTSNPKAPWKKATVQEQVNVRSYKVLTEDGSALRRNRRHLKATTESHTPTTQMPQQTEFPSPPKHIEQETNASGHSSSEVAKPQEPAIKQPATDLASQASKGNQTRSGRITKPPSYLNDFVR</sequence>
<dbReference type="Pfam" id="PF17921">
    <property type="entry name" value="Integrase_H2C2"/>
    <property type="match status" value="1"/>
</dbReference>
<dbReference type="PANTHER" id="PTHR37984:SF8">
    <property type="entry name" value="CCHC-TYPE DOMAIN-CONTAINING PROTEIN"/>
    <property type="match status" value="1"/>
</dbReference>
<dbReference type="EMBL" id="LSMT01000399">
    <property type="protein sequence ID" value="PFX18664.1"/>
    <property type="molecule type" value="Genomic_DNA"/>
</dbReference>
<dbReference type="FunFam" id="3.30.420.10:FF:000063">
    <property type="entry name" value="Retrovirus-related Pol polyprotein from transposon 297-like Protein"/>
    <property type="match status" value="1"/>
</dbReference>
<dbReference type="FunFam" id="3.30.70.270:FF:000026">
    <property type="entry name" value="Transposon Ty3-G Gag-Pol polyprotein"/>
    <property type="match status" value="1"/>
</dbReference>
<dbReference type="SUPFAM" id="SSF56672">
    <property type="entry name" value="DNA/RNA polymerases"/>
    <property type="match status" value="1"/>
</dbReference>
<evidence type="ECO:0000256" key="1">
    <source>
        <dbReference type="SAM" id="MobiDB-lite"/>
    </source>
</evidence>
<organism evidence="4 5">
    <name type="scientific">Stylophora pistillata</name>
    <name type="common">Smooth cauliflower coral</name>
    <dbReference type="NCBI Taxonomy" id="50429"/>
    <lineage>
        <taxon>Eukaryota</taxon>
        <taxon>Metazoa</taxon>
        <taxon>Cnidaria</taxon>
        <taxon>Anthozoa</taxon>
        <taxon>Hexacorallia</taxon>
        <taxon>Scleractinia</taxon>
        <taxon>Astrocoeniina</taxon>
        <taxon>Pocilloporidae</taxon>
        <taxon>Stylophora</taxon>
    </lineage>
</organism>
<dbReference type="FunFam" id="3.10.20.370:FF:000001">
    <property type="entry name" value="Retrovirus-related Pol polyprotein from transposon 17.6-like protein"/>
    <property type="match status" value="1"/>
</dbReference>
<dbReference type="CDD" id="cd09274">
    <property type="entry name" value="RNase_HI_RT_Ty3"/>
    <property type="match status" value="1"/>
</dbReference>
<dbReference type="PROSITE" id="PS50878">
    <property type="entry name" value="RT_POL"/>
    <property type="match status" value="1"/>
</dbReference>
<feature type="compositionally biased region" description="Polar residues" evidence="1">
    <location>
        <begin position="945"/>
        <end position="955"/>
    </location>
</feature>
<keyword evidence="5" id="KW-1185">Reference proteome</keyword>
<feature type="compositionally biased region" description="Polar residues" evidence="1">
    <location>
        <begin position="919"/>
        <end position="935"/>
    </location>
</feature>
<feature type="region of interest" description="Disordered" evidence="1">
    <location>
        <begin position="905"/>
        <end position="998"/>
    </location>
</feature>
<proteinExistence type="predicted"/>
<reference evidence="5" key="1">
    <citation type="journal article" date="2017" name="bioRxiv">
        <title>Comparative analysis of the genomes of Stylophora pistillata and Acropora digitifera provides evidence for extensive differences between species of corals.</title>
        <authorList>
            <person name="Voolstra C.R."/>
            <person name="Li Y."/>
            <person name="Liew Y.J."/>
            <person name="Baumgarten S."/>
            <person name="Zoccola D."/>
            <person name="Flot J.-F."/>
            <person name="Tambutte S."/>
            <person name="Allemand D."/>
            <person name="Aranda M."/>
        </authorList>
    </citation>
    <scope>NUCLEOTIDE SEQUENCE [LARGE SCALE GENOMIC DNA]</scope>
</reference>
<dbReference type="AlphaFoldDB" id="A0A2B4RJU0"/>
<dbReference type="InterPro" id="IPR050951">
    <property type="entry name" value="Retrovirus_Pol_polyprotein"/>
</dbReference>
<dbReference type="InterPro" id="IPR043128">
    <property type="entry name" value="Rev_trsase/Diguanyl_cyclase"/>
</dbReference>
<dbReference type="GO" id="GO:0015074">
    <property type="term" value="P:DNA integration"/>
    <property type="evidence" value="ECO:0007669"/>
    <property type="project" value="InterPro"/>
</dbReference>
<dbReference type="FunFam" id="1.10.340.70:FF:000003">
    <property type="entry name" value="Protein CBG25708"/>
    <property type="match status" value="1"/>
</dbReference>
<dbReference type="Pfam" id="PF00078">
    <property type="entry name" value="RVT_1"/>
    <property type="match status" value="1"/>
</dbReference>
<evidence type="ECO:0000259" key="3">
    <source>
        <dbReference type="PROSITE" id="PS50994"/>
    </source>
</evidence>
<dbReference type="InterPro" id="IPR041577">
    <property type="entry name" value="RT_RNaseH_2"/>
</dbReference>
<feature type="domain" description="Reverse transcriptase" evidence="2">
    <location>
        <begin position="121"/>
        <end position="304"/>
    </location>
</feature>
<dbReference type="InterPro" id="IPR041588">
    <property type="entry name" value="Integrase_H2C2"/>
</dbReference>